<evidence type="ECO:0000256" key="3">
    <source>
        <dbReference type="ARBA" id="ARBA00023082"/>
    </source>
</evidence>
<dbReference type="SUPFAM" id="SSF88946">
    <property type="entry name" value="Sigma2 domain of RNA polymerase sigma factors"/>
    <property type="match status" value="1"/>
</dbReference>
<organism evidence="7">
    <name type="scientific">bioreactor metagenome</name>
    <dbReference type="NCBI Taxonomy" id="1076179"/>
    <lineage>
        <taxon>unclassified sequences</taxon>
        <taxon>metagenomes</taxon>
        <taxon>ecological metagenomes</taxon>
    </lineage>
</organism>
<reference evidence="7" key="1">
    <citation type="submission" date="2019-08" db="EMBL/GenBank/DDBJ databases">
        <authorList>
            <person name="Kucharzyk K."/>
            <person name="Murdoch R.W."/>
            <person name="Higgins S."/>
            <person name="Loffler F."/>
        </authorList>
    </citation>
    <scope>NUCLEOTIDE SEQUENCE</scope>
</reference>
<dbReference type="Gene3D" id="1.10.10.10">
    <property type="entry name" value="Winged helix-like DNA-binding domain superfamily/Winged helix DNA-binding domain"/>
    <property type="match status" value="1"/>
</dbReference>
<dbReference type="InterPro" id="IPR036388">
    <property type="entry name" value="WH-like_DNA-bd_sf"/>
</dbReference>
<dbReference type="Pfam" id="PF08281">
    <property type="entry name" value="Sigma70_r4_2"/>
    <property type="match status" value="1"/>
</dbReference>
<dbReference type="Gene3D" id="1.10.1740.10">
    <property type="match status" value="1"/>
</dbReference>
<dbReference type="InterPro" id="IPR013325">
    <property type="entry name" value="RNA_pol_sigma_r2"/>
</dbReference>
<name>A0A644VAB8_9ZZZZ</name>
<sequence>MNVNIKSDKELVSLLIRGEESAFCDLYVRYKDRLFLFCYSLLKSEEEANDVVQEIFVNIWESRCFINPDLSFSSFLYTIAKNRILNYFRHAEIKEKVITSLASQSQTYEDRIESDIVYEEYQEILLSAINKLPPQRKRIFNLSRIEHYTHKEIAEKLGISVYTVQEHISESLQFIKRYLAKHAGIEVGVWILFLFK</sequence>
<dbReference type="AlphaFoldDB" id="A0A644VAB8"/>
<keyword evidence="4" id="KW-0804">Transcription</keyword>
<dbReference type="NCBIfam" id="TIGR02985">
    <property type="entry name" value="Sig70_bacteroi1"/>
    <property type="match status" value="1"/>
</dbReference>
<evidence type="ECO:0000256" key="4">
    <source>
        <dbReference type="ARBA" id="ARBA00023163"/>
    </source>
</evidence>
<accession>A0A644VAB8</accession>
<dbReference type="InterPro" id="IPR013249">
    <property type="entry name" value="RNA_pol_sigma70_r4_t2"/>
</dbReference>
<evidence type="ECO:0000313" key="7">
    <source>
        <dbReference type="EMBL" id="MPL88191.1"/>
    </source>
</evidence>
<dbReference type="GO" id="GO:0006352">
    <property type="term" value="P:DNA-templated transcription initiation"/>
    <property type="evidence" value="ECO:0007669"/>
    <property type="project" value="InterPro"/>
</dbReference>
<keyword evidence="3" id="KW-0731">Sigma factor</keyword>
<dbReference type="PANTHER" id="PTHR43133:SF46">
    <property type="entry name" value="RNA POLYMERASE SIGMA-70 FACTOR ECF SUBFAMILY"/>
    <property type="match status" value="1"/>
</dbReference>
<evidence type="ECO:0000256" key="2">
    <source>
        <dbReference type="ARBA" id="ARBA00023015"/>
    </source>
</evidence>
<dbReference type="InterPro" id="IPR014327">
    <property type="entry name" value="RNA_pol_sigma70_bacteroid"/>
</dbReference>
<comment type="similarity">
    <text evidence="1">Belongs to the sigma-70 factor family. ECF subfamily.</text>
</comment>
<dbReference type="InterPro" id="IPR007627">
    <property type="entry name" value="RNA_pol_sigma70_r2"/>
</dbReference>
<proteinExistence type="inferred from homology"/>
<dbReference type="InterPro" id="IPR014284">
    <property type="entry name" value="RNA_pol_sigma-70_dom"/>
</dbReference>
<dbReference type="GO" id="GO:0016987">
    <property type="term" value="F:sigma factor activity"/>
    <property type="evidence" value="ECO:0007669"/>
    <property type="project" value="UniProtKB-KW"/>
</dbReference>
<protein>
    <submittedName>
        <fullName evidence="7">ECF RNA polymerase sigma factor SigW</fullName>
    </submittedName>
</protein>
<comment type="caution">
    <text evidence="7">The sequence shown here is derived from an EMBL/GenBank/DDBJ whole genome shotgun (WGS) entry which is preliminary data.</text>
</comment>
<evidence type="ECO:0000259" key="6">
    <source>
        <dbReference type="Pfam" id="PF08281"/>
    </source>
</evidence>
<feature type="domain" description="RNA polymerase sigma factor 70 region 4 type 2" evidence="6">
    <location>
        <begin position="123"/>
        <end position="173"/>
    </location>
</feature>
<dbReference type="SUPFAM" id="SSF88659">
    <property type="entry name" value="Sigma3 and sigma4 domains of RNA polymerase sigma factors"/>
    <property type="match status" value="1"/>
</dbReference>
<feature type="domain" description="RNA polymerase sigma-70 region 2" evidence="5">
    <location>
        <begin position="26"/>
        <end position="91"/>
    </location>
</feature>
<keyword evidence="2" id="KW-0805">Transcription regulation</keyword>
<gene>
    <name evidence="7" type="primary">sigW_23</name>
    <name evidence="7" type="ORF">SDC9_34209</name>
</gene>
<dbReference type="InterPro" id="IPR039425">
    <property type="entry name" value="RNA_pol_sigma-70-like"/>
</dbReference>
<dbReference type="NCBIfam" id="TIGR02937">
    <property type="entry name" value="sigma70-ECF"/>
    <property type="match status" value="1"/>
</dbReference>
<dbReference type="GO" id="GO:0003677">
    <property type="term" value="F:DNA binding"/>
    <property type="evidence" value="ECO:0007669"/>
    <property type="project" value="InterPro"/>
</dbReference>
<dbReference type="EMBL" id="VSSQ01000252">
    <property type="protein sequence ID" value="MPL88191.1"/>
    <property type="molecule type" value="Genomic_DNA"/>
</dbReference>
<evidence type="ECO:0000256" key="1">
    <source>
        <dbReference type="ARBA" id="ARBA00010641"/>
    </source>
</evidence>
<dbReference type="InterPro" id="IPR013324">
    <property type="entry name" value="RNA_pol_sigma_r3/r4-like"/>
</dbReference>
<dbReference type="Pfam" id="PF04542">
    <property type="entry name" value="Sigma70_r2"/>
    <property type="match status" value="1"/>
</dbReference>
<dbReference type="PANTHER" id="PTHR43133">
    <property type="entry name" value="RNA POLYMERASE ECF-TYPE SIGMA FACTO"/>
    <property type="match status" value="1"/>
</dbReference>
<evidence type="ECO:0000259" key="5">
    <source>
        <dbReference type="Pfam" id="PF04542"/>
    </source>
</evidence>